<evidence type="ECO:0000256" key="8">
    <source>
        <dbReference type="ARBA" id="ARBA00023136"/>
    </source>
</evidence>
<evidence type="ECO:0000256" key="5">
    <source>
        <dbReference type="ARBA" id="ARBA00022573"/>
    </source>
</evidence>
<keyword evidence="11" id="KW-1185">Reference proteome</keyword>
<evidence type="ECO:0000256" key="3">
    <source>
        <dbReference type="ARBA" id="ARBA00006263"/>
    </source>
</evidence>
<evidence type="ECO:0000256" key="7">
    <source>
        <dbReference type="ARBA" id="ARBA00022989"/>
    </source>
</evidence>
<dbReference type="Pfam" id="PF03186">
    <property type="entry name" value="CobD_Cbib"/>
    <property type="match status" value="1"/>
</dbReference>
<comment type="pathway">
    <text evidence="2 9">Cofactor biosynthesis; adenosylcobalamin biosynthesis.</text>
</comment>
<dbReference type="NCBIfam" id="TIGR00380">
    <property type="entry name" value="cobal_cbiB"/>
    <property type="match status" value="1"/>
</dbReference>
<dbReference type="Proteomes" id="UP001165641">
    <property type="component" value="Unassembled WGS sequence"/>
</dbReference>
<comment type="caution">
    <text evidence="9">Lacks conserved residue(s) required for the propagation of feature annotation.</text>
</comment>
<dbReference type="RefSeq" id="WP_271888976.1">
    <property type="nucleotide sequence ID" value="NZ_JAQBIE010000011.1"/>
</dbReference>
<keyword evidence="5 9" id="KW-0169">Cobalamin biosynthesis</keyword>
<keyword evidence="7 9" id="KW-1133">Transmembrane helix</keyword>
<keyword evidence="8 9" id="KW-0472">Membrane</keyword>
<keyword evidence="4 9" id="KW-1003">Cell membrane</keyword>
<dbReference type="PANTHER" id="PTHR34308:SF1">
    <property type="entry name" value="COBALAMIN BIOSYNTHESIS PROTEIN CBIB"/>
    <property type="match status" value="1"/>
</dbReference>
<feature type="transmembrane region" description="Helical" evidence="9">
    <location>
        <begin position="56"/>
        <end position="76"/>
    </location>
</feature>
<dbReference type="HAMAP" id="MF_00024">
    <property type="entry name" value="CobD_CbiB"/>
    <property type="match status" value="1"/>
</dbReference>
<sequence length="313" mass="33513">MTILTALIALLLDVAIGWPDRLFRKIGHPVVWLGAVISWLDHRLNSGAHRAIRGSLVSLAVIGAALLPAIALQVALGRAVSGHMFLGPILAGIVAWPLIAARSLDEHVRAVALALERKDITSARQATSMIVGRDVSAATEAELSRAAIESLAENASDGVIAPLFWACVAGLPGVAAYKAINTLDSMIGHRTPRHQAFGRFAARLDDVANLIPARLTALLIVLASGKTRWAGLRRDAIRHRSPNAGWPETAMAKALDIRLSGPRVYADRVANEPWLNGKAKDPDAHTVAQALRLYRRAMILAAILMAGVFLITR</sequence>
<comment type="subcellular location">
    <subcellularLocation>
        <location evidence="1 9">Cell membrane</location>
        <topology evidence="1 9">Multi-pass membrane protein</topology>
    </subcellularLocation>
</comment>
<reference evidence="10" key="1">
    <citation type="submission" date="2022-12" db="EMBL/GenBank/DDBJ databases">
        <title>Paracoccus onchidii sp. nov., isolated from a marine invertebrate from the South China Sea.</title>
        <authorList>
            <person name="Xu S."/>
            <person name="Liu Z."/>
            <person name="Xu Y."/>
        </authorList>
    </citation>
    <scope>NUCLEOTIDE SEQUENCE</scope>
    <source>
        <strain evidence="10">Z330</strain>
    </source>
</reference>
<feature type="transmembrane region" description="Helical" evidence="9">
    <location>
        <begin position="293"/>
        <end position="312"/>
    </location>
</feature>
<proteinExistence type="inferred from homology"/>
<evidence type="ECO:0000256" key="1">
    <source>
        <dbReference type="ARBA" id="ARBA00004651"/>
    </source>
</evidence>
<comment type="function">
    <text evidence="9">Converts cobyric acid to cobinamide by the addition of aminopropanol on the F carboxylic group.</text>
</comment>
<comment type="similarity">
    <text evidence="3 9">Belongs to the CobD/CbiB family.</text>
</comment>
<organism evidence="10 11">
    <name type="scientific">Paracoccus onchidii</name>
    <dbReference type="NCBI Taxonomy" id="3017813"/>
    <lineage>
        <taxon>Bacteria</taxon>
        <taxon>Pseudomonadati</taxon>
        <taxon>Pseudomonadota</taxon>
        <taxon>Alphaproteobacteria</taxon>
        <taxon>Rhodobacterales</taxon>
        <taxon>Paracoccaceae</taxon>
        <taxon>Paracoccus</taxon>
    </lineage>
</organism>
<evidence type="ECO:0000313" key="11">
    <source>
        <dbReference type="Proteomes" id="UP001165641"/>
    </source>
</evidence>
<evidence type="ECO:0000256" key="9">
    <source>
        <dbReference type="HAMAP-Rule" id="MF_00024"/>
    </source>
</evidence>
<gene>
    <name evidence="10" type="primary">cbiB</name>
    <name evidence="9" type="synonym">cobD</name>
    <name evidence="10" type="ORF">PAF17_10140</name>
</gene>
<keyword evidence="6 9" id="KW-0812">Transmembrane</keyword>
<dbReference type="PANTHER" id="PTHR34308">
    <property type="entry name" value="COBALAMIN BIOSYNTHESIS PROTEIN CBIB"/>
    <property type="match status" value="1"/>
</dbReference>
<evidence type="ECO:0000256" key="6">
    <source>
        <dbReference type="ARBA" id="ARBA00022692"/>
    </source>
</evidence>
<evidence type="ECO:0000256" key="2">
    <source>
        <dbReference type="ARBA" id="ARBA00004953"/>
    </source>
</evidence>
<accession>A0ABT4ZEW2</accession>
<evidence type="ECO:0000256" key="4">
    <source>
        <dbReference type="ARBA" id="ARBA00022475"/>
    </source>
</evidence>
<dbReference type="EMBL" id="JAQBIE010000011">
    <property type="protein sequence ID" value="MDB6177860.1"/>
    <property type="molecule type" value="Genomic_DNA"/>
</dbReference>
<protein>
    <recommendedName>
        <fullName evidence="9">Cobalamin biosynthesis protein CobD</fullName>
    </recommendedName>
</protein>
<evidence type="ECO:0000313" key="10">
    <source>
        <dbReference type="EMBL" id="MDB6177860.1"/>
    </source>
</evidence>
<name>A0ABT4ZEW2_9RHOB</name>
<comment type="caution">
    <text evidence="10">The sequence shown here is derived from an EMBL/GenBank/DDBJ whole genome shotgun (WGS) entry which is preliminary data.</text>
</comment>
<feature type="transmembrane region" description="Helical" evidence="9">
    <location>
        <begin position="82"/>
        <end position="99"/>
    </location>
</feature>
<dbReference type="InterPro" id="IPR004485">
    <property type="entry name" value="Cobalamin_biosynth_CobD/CbiB"/>
</dbReference>